<gene>
    <name evidence="2" type="ORF">PPL_06611</name>
</gene>
<feature type="region of interest" description="Disordered" evidence="1">
    <location>
        <begin position="30"/>
        <end position="61"/>
    </location>
</feature>
<sequence>MSALKNHGNPEYPAVRMLLARYPPCRRNLFSRGSNHQSTGSAASNESSEASDARLDQQANSSVDCQRANQLLRNGECRFGDRKDGLEIIKYIAAKCVEPLTEKIIVNAAQHNRLDIIEYLMDNYRPTIKYTFHAPDAAAMYGNTDVFIYLMEKDKTVRYKLALNYAKTFHHHDILYYIRHKKRPIKQL</sequence>
<keyword evidence="3" id="KW-1185">Reference proteome</keyword>
<name>D3BF78_HETP5</name>
<dbReference type="InParanoid" id="D3BF78"/>
<reference evidence="2 3" key="1">
    <citation type="journal article" date="2011" name="Genome Res.">
        <title>Phylogeny-wide analysis of social amoeba genomes highlights ancient origins for complex intercellular communication.</title>
        <authorList>
            <person name="Heidel A.J."/>
            <person name="Lawal H.M."/>
            <person name="Felder M."/>
            <person name="Schilde C."/>
            <person name="Helps N.R."/>
            <person name="Tunggal B."/>
            <person name="Rivero F."/>
            <person name="John U."/>
            <person name="Schleicher M."/>
            <person name="Eichinger L."/>
            <person name="Platzer M."/>
            <person name="Noegel A.A."/>
            <person name="Schaap P."/>
            <person name="Gloeckner G."/>
        </authorList>
    </citation>
    <scope>NUCLEOTIDE SEQUENCE [LARGE SCALE GENOMIC DNA]</scope>
    <source>
        <strain evidence="3">ATCC 26659 / Pp 5 / PN500</strain>
    </source>
</reference>
<feature type="compositionally biased region" description="Polar residues" evidence="1">
    <location>
        <begin position="31"/>
        <end position="40"/>
    </location>
</feature>
<organism evidence="2 3">
    <name type="scientific">Heterostelium pallidum (strain ATCC 26659 / Pp 5 / PN500)</name>
    <name type="common">Cellular slime mold</name>
    <name type="synonym">Polysphondylium pallidum</name>
    <dbReference type="NCBI Taxonomy" id="670386"/>
    <lineage>
        <taxon>Eukaryota</taxon>
        <taxon>Amoebozoa</taxon>
        <taxon>Evosea</taxon>
        <taxon>Eumycetozoa</taxon>
        <taxon>Dictyostelia</taxon>
        <taxon>Acytosteliales</taxon>
        <taxon>Acytosteliaceae</taxon>
        <taxon>Heterostelium</taxon>
    </lineage>
</organism>
<comment type="caution">
    <text evidence="2">The sequence shown here is derived from an EMBL/GenBank/DDBJ whole genome shotgun (WGS) entry which is preliminary data.</text>
</comment>
<accession>D3BF78</accession>
<evidence type="ECO:0008006" key="4">
    <source>
        <dbReference type="Google" id="ProtNLM"/>
    </source>
</evidence>
<dbReference type="RefSeq" id="XP_020431913.1">
    <property type="nucleotide sequence ID" value="XM_020577465.1"/>
</dbReference>
<protein>
    <recommendedName>
        <fullName evidence="4">Ankyrin repeat protein</fullName>
    </recommendedName>
</protein>
<dbReference type="SUPFAM" id="SSF140860">
    <property type="entry name" value="Pseudo ankyrin repeat-like"/>
    <property type="match status" value="1"/>
</dbReference>
<evidence type="ECO:0000313" key="2">
    <source>
        <dbReference type="EMBL" id="EFA79792.1"/>
    </source>
</evidence>
<proteinExistence type="predicted"/>
<dbReference type="EMBL" id="ADBJ01000031">
    <property type="protein sequence ID" value="EFA79792.1"/>
    <property type="molecule type" value="Genomic_DNA"/>
</dbReference>
<feature type="compositionally biased region" description="Low complexity" evidence="1">
    <location>
        <begin position="41"/>
        <end position="50"/>
    </location>
</feature>
<evidence type="ECO:0000256" key="1">
    <source>
        <dbReference type="SAM" id="MobiDB-lite"/>
    </source>
</evidence>
<dbReference type="AlphaFoldDB" id="D3BF78"/>
<evidence type="ECO:0000313" key="3">
    <source>
        <dbReference type="Proteomes" id="UP000001396"/>
    </source>
</evidence>
<dbReference type="GeneID" id="31362093"/>
<dbReference type="Proteomes" id="UP000001396">
    <property type="component" value="Unassembled WGS sequence"/>
</dbReference>